<accession>A0ABW6SXC1</accession>
<dbReference type="Gene3D" id="3.40.33.10">
    <property type="entry name" value="CAP"/>
    <property type="match status" value="1"/>
</dbReference>
<dbReference type="CDD" id="cd05379">
    <property type="entry name" value="CAP_bacterial"/>
    <property type="match status" value="1"/>
</dbReference>
<dbReference type="InterPro" id="IPR014044">
    <property type="entry name" value="CAP_dom"/>
</dbReference>
<dbReference type="InterPro" id="IPR035940">
    <property type="entry name" value="CAP_sf"/>
</dbReference>
<proteinExistence type="predicted"/>
<keyword evidence="4" id="KW-1185">Reference proteome</keyword>
<comment type="caution">
    <text evidence="3">The sequence shown here is derived from an EMBL/GenBank/DDBJ whole genome shotgun (WGS) entry which is preliminary data.</text>
</comment>
<feature type="domain" description="SCP" evidence="2">
    <location>
        <begin position="148"/>
        <end position="261"/>
    </location>
</feature>
<dbReference type="Pfam" id="PF00188">
    <property type="entry name" value="CAP"/>
    <property type="match status" value="1"/>
</dbReference>
<feature type="signal peptide" evidence="1">
    <location>
        <begin position="1"/>
        <end position="21"/>
    </location>
</feature>
<dbReference type="Proteomes" id="UP001602013">
    <property type="component" value="Unassembled WGS sequence"/>
</dbReference>
<reference evidence="3 4" key="1">
    <citation type="submission" date="2024-10" db="EMBL/GenBank/DDBJ databases">
        <title>The Natural Products Discovery Center: Release of the First 8490 Sequenced Strains for Exploring Actinobacteria Biosynthetic Diversity.</title>
        <authorList>
            <person name="Kalkreuter E."/>
            <person name="Kautsar S.A."/>
            <person name="Yang D."/>
            <person name="Bader C.D."/>
            <person name="Teijaro C.N."/>
            <person name="Fluegel L."/>
            <person name="Davis C.M."/>
            <person name="Simpson J.R."/>
            <person name="Lauterbach L."/>
            <person name="Steele A.D."/>
            <person name="Gui C."/>
            <person name="Meng S."/>
            <person name="Li G."/>
            <person name="Viehrig K."/>
            <person name="Ye F."/>
            <person name="Su P."/>
            <person name="Kiefer A.F."/>
            <person name="Nichols A."/>
            <person name="Cepeda A.J."/>
            <person name="Yan W."/>
            <person name="Fan B."/>
            <person name="Jiang Y."/>
            <person name="Adhikari A."/>
            <person name="Zheng C.-J."/>
            <person name="Schuster L."/>
            <person name="Cowan T.M."/>
            <person name="Smanski M.J."/>
            <person name="Chevrette M.G."/>
            <person name="De Carvalho L.P.S."/>
            <person name="Shen B."/>
        </authorList>
    </citation>
    <scope>NUCLEOTIDE SEQUENCE [LARGE SCALE GENOMIC DNA]</scope>
    <source>
        <strain evidence="3 4">NPDC002173</strain>
    </source>
</reference>
<protein>
    <submittedName>
        <fullName evidence="3">CAP domain-containing protein</fullName>
    </submittedName>
</protein>
<dbReference type="RefSeq" id="WP_387414694.1">
    <property type="nucleotide sequence ID" value="NZ_JBIASD010000017.1"/>
</dbReference>
<feature type="chain" id="PRO_5046834403" evidence="1">
    <location>
        <begin position="22"/>
        <end position="264"/>
    </location>
</feature>
<keyword evidence="1" id="KW-0732">Signal</keyword>
<dbReference type="SUPFAM" id="SSF55797">
    <property type="entry name" value="PR-1-like"/>
    <property type="match status" value="1"/>
</dbReference>
<dbReference type="EMBL" id="JBIASD010000017">
    <property type="protein sequence ID" value="MFF3668918.1"/>
    <property type="molecule type" value="Genomic_DNA"/>
</dbReference>
<organism evidence="3 4">
    <name type="scientific">Microtetraspora malaysiensis</name>
    <dbReference type="NCBI Taxonomy" id="161358"/>
    <lineage>
        <taxon>Bacteria</taxon>
        <taxon>Bacillati</taxon>
        <taxon>Actinomycetota</taxon>
        <taxon>Actinomycetes</taxon>
        <taxon>Streptosporangiales</taxon>
        <taxon>Streptosporangiaceae</taxon>
        <taxon>Microtetraspora</taxon>
    </lineage>
</organism>
<gene>
    <name evidence="3" type="ORF">ACFYXI_25355</name>
</gene>
<dbReference type="PANTHER" id="PTHR31157:SF1">
    <property type="entry name" value="SCP DOMAIN-CONTAINING PROTEIN"/>
    <property type="match status" value="1"/>
</dbReference>
<sequence length="264" mass="27138">MRKTALAIVGLGSMAAVGLTAAPAGATATRADCRVAADTPRLTPNGQIRAAATRTGCAERTRVRVRIVKVLPGPDRTVKSGSTSVRNGRLTIGLACAPGTYVTVVTDGRGHLAKSRQARLACGAPDPDGAKGSGGPTVGTALENEVVRLTNAERAKAGCGPLTHDARLRGAAYAHSADMSGKGYFSHTSQDGRDFGRRIKASGFAFTAAAENIAKGYSTAAAVVKGWMDSPGHRTNMLNCAYTHIGVGQAAAGGPYWTQDFARS</sequence>
<evidence type="ECO:0000313" key="4">
    <source>
        <dbReference type="Proteomes" id="UP001602013"/>
    </source>
</evidence>
<evidence type="ECO:0000256" key="1">
    <source>
        <dbReference type="SAM" id="SignalP"/>
    </source>
</evidence>
<evidence type="ECO:0000259" key="2">
    <source>
        <dbReference type="Pfam" id="PF00188"/>
    </source>
</evidence>
<name>A0ABW6SXC1_9ACTN</name>
<dbReference type="PANTHER" id="PTHR31157">
    <property type="entry name" value="SCP DOMAIN-CONTAINING PROTEIN"/>
    <property type="match status" value="1"/>
</dbReference>
<evidence type="ECO:0000313" key="3">
    <source>
        <dbReference type="EMBL" id="MFF3668918.1"/>
    </source>
</evidence>